<dbReference type="GO" id="GO:0006396">
    <property type="term" value="P:RNA processing"/>
    <property type="evidence" value="ECO:0007669"/>
    <property type="project" value="InterPro"/>
</dbReference>
<keyword evidence="4" id="KW-1185">Reference proteome</keyword>
<dbReference type="SUPFAM" id="SSF69065">
    <property type="entry name" value="RNase III domain-like"/>
    <property type="match status" value="1"/>
</dbReference>
<keyword evidence="1" id="KW-0378">Hydrolase</keyword>
<dbReference type="AlphaFoldDB" id="A0A226CXU2"/>
<dbReference type="InterPro" id="IPR000999">
    <property type="entry name" value="RNase_III_dom"/>
</dbReference>
<organism evidence="3 4">
    <name type="scientific">Folsomia candida</name>
    <name type="common">Springtail</name>
    <dbReference type="NCBI Taxonomy" id="158441"/>
    <lineage>
        <taxon>Eukaryota</taxon>
        <taxon>Metazoa</taxon>
        <taxon>Ecdysozoa</taxon>
        <taxon>Arthropoda</taxon>
        <taxon>Hexapoda</taxon>
        <taxon>Collembola</taxon>
        <taxon>Entomobryomorpha</taxon>
        <taxon>Isotomoidea</taxon>
        <taxon>Isotomidae</taxon>
        <taxon>Proisotominae</taxon>
        <taxon>Folsomia</taxon>
    </lineage>
</organism>
<comment type="caution">
    <text evidence="3">The sequence shown here is derived from an EMBL/GenBank/DDBJ whole genome shotgun (WGS) entry which is preliminary data.</text>
</comment>
<dbReference type="CDD" id="cd00593">
    <property type="entry name" value="RIBOc"/>
    <property type="match status" value="1"/>
</dbReference>
<sequence>MGQGYSSELESSIGHSFQDKKLFEEATSHDFKRLEHLGDAVIKFVVTNYLFLTYPSHTEGHLSKERDYLVNRNRQQEIADLLQLDRFVKLHQSGVGRCDKLLEALIGAVYVDAGGEDGGGYVAAKKVIYKLWRFKGNEPVGHVRSYDSLVLLK</sequence>
<gene>
    <name evidence="3" type="ORF">Fcan01_27643</name>
</gene>
<dbReference type="EMBL" id="LNIX01000055">
    <property type="protein sequence ID" value="OXA37590.1"/>
    <property type="molecule type" value="Genomic_DNA"/>
</dbReference>
<accession>A0A226CXU2</accession>
<evidence type="ECO:0000256" key="1">
    <source>
        <dbReference type="ARBA" id="ARBA00022801"/>
    </source>
</evidence>
<dbReference type="SMART" id="SM00535">
    <property type="entry name" value="RIBOc"/>
    <property type="match status" value="1"/>
</dbReference>
<dbReference type="InterPro" id="IPR036389">
    <property type="entry name" value="RNase_III_sf"/>
</dbReference>
<dbReference type="PANTHER" id="PTHR14950:SF37">
    <property type="entry name" value="ENDORIBONUCLEASE DICER"/>
    <property type="match status" value="1"/>
</dbReference>
<evidence type="ECO:0000313" key="3">
    <source>
        <dbReference type="EMBL" id="OXA37590.1"/>
    </source>
</evidence>
<dbReference type="PROSITE" id="PS50142">
    <property type="entry name" value="RNASE_3_2"/>
    <property type="match status" value="1"/>
</dbReference>
<feature type="domain" description="RNase III" evidence="2">
    <location>
        <begin position="6"/>
        <end position="114"/>
    </location>
</feature>
<reference evidence="3 4" key="1">
    <citation type="submission" date="2015-12" db="EMBL/GenBank/DDBJ databases">
        <title>The genome of Folsomia candida.</title>
        <authorList>
            <person name="Faddeeva A."/>
            <person name="Derks M.F."/>
            <person name="Anvar Y."/>
            <person name="Smit S."/>
            <person name="Van Straalen N."/>
            <person name="Roelofs D."/>
        </authorList>
    </citation>
    <scope>NUCLEOTIDE SEQUENCE [LARGE SCALE GENOMIC DNA]</scope>
    <source>
        <strain evidence="3 4">VU population</strain>
        <tissue evidence="3">Whole body</tissue>
    </source>
</reference>
<dbReference type="Pfam" id="PF00636">
    <property type="entry name" value="Ribonuclease_3"/>
    <property type="match status" value="1"/>
</dbReference>
<dbReference type="STRING" id="158441.A0A226CXU2"/>
<protein>
    <submittedName>
        <fullName evidence="3">Ribonuclease 3</fullName>
    </submittedName>
</protein>
<evidence type="ECO:0000259" key="2">
    <source>
        <dbReference type="PROSITE" id="PS50142"/>
    </source>
</evidence>
<dbReference type="Gene3D" id="1.10.1520.10">
    <property type="entry name" value="Ribonuclease III domain"/>
    <property type="match status" value="1"/>
</dbReference>
<dbReference type="PANTHER" id="PTHR14950">
    <property type="entry name" value="DICER-RELATED"/>
    <property type="match status" value="1"/>
</dbReference>
<dbReference type="Proteomes" id="UP000198287">
    <property type="component" value="Unassembled WGS sequence"/>
</dbReference>
<dbReference type="OrthoDB" id="6978002at2759"/>
<dbReference type="GO" id="GO:0004525">
    <property type="term" value="F:ribonuclease III activity"/>
    <property type="evidence" value="ECO:0007669"/>
    <property type="project" value="InterPro"/>
</dbReference>
<name>A0A226CXU2_FOLCA</name>
<evidence type="ECO:0000313" key="4">
    <source>
        <dbReference type="Proteomes" id="UP000198287"/>
    </source>
</evidence>
<proteinExistence type="predicted"/>